<evidence type="ECO:0000313" key="2">
    <source>
        <dbReference type="EMBL" id="SMH43175.1"/>
    </source>
</evidence>
<reference evidence="3" key="1">
    <citation type="submission" date="2017-04" db="EMBL/GenBank/DDBJ databases">
        <authorList>
            <person name="Varghese N."/>
            <person name="Submissions S."/>
        </authorList>
    </citation>
    <scope>NUCLEOTIDE SEQUENCE [LARGE SCALE GENOMIC DNA]</scope>
    <source>
        <strain evidence="3">FDF-1</strain>
    </source>
</reference>
<evidence type="ECO:0000313" key="3">
    <source>
        <dbReference type="Proteomes" id="UP000193969"/>
    </source>
</evidence>
<proteinExistence type="predicted"/>
<dbReference type="EMBL" id="FXBN01000003">
    <property type="protein sequence ID" value="SMH43175.1"/>
    <property type="molecule type" value="Genomic_DNA"/>
</dbReference>
<protein>
    <submittedName>
        <fullName evidence="1">Uncharacterized protein</fullName>
    </submittedName>
</protein>
<accession>A0A1X7NY62</accession>
<name>A0A1X7NY62_9EURY</name>
<evidence type="ECO:0000313" key="1">
    <source>
        <dbReference type="EMBL" id="SMH43165.1"/>
    </source>
</evidence>
<dbReference type="EMBL" id="FXBN01000003">
    <property type="protein sequence ID" value="SMH43165.1"/>
    <property type="molecule type" value="Genomic_DNA"/>
</dbReference>
<organism evidence="1 3">
    <name type="scientific">Methanohalophilus portucalensis FDF-1</name>
    <dbReference type="NCBI Taxonomy" id="523843"/>
    <lineage>
        <taxon>Archaea</taxon>
        <taxon>Methanobacteriati</taxon>
        <taxon>Methanobacteriota</taxon>
        <taxon>Stenosarchaea group</taxon>
        <taxon>Methanomicrobia</taxon>
        <taxon>Methanosarcinales</taxon>
        <taxon>Methanosarcinaceae</taxon>
        <taxon>Methanohalophilus</taxon>
    </lineage>
</organism>
<dbReference type="AlphaFoldDB" id="A0A1X7NY62"/>
<sequence>MQKWVLKINNEITFENRFSDKSIENSKLAALLSYFCNEVNVEYILLIGDWIDD</sequence>
<gene>
    <name evidence="1" type="ORF">SAMN06264941_1914</name>
    <name evidence="2" type="ORF">SAMN06264941_1915</name>
</gene>
<keyword evidence="3" id="KW-1185">Reference proteome</keyword>
<dbReference type="Proteomes" id="UP000193969">
    <property type="component" value="Unassembled WGS sequence"/>
</dbReference>
<reference evidence="1" key="2">
    <citation type="submission" date="2017-04" db="EMBL/GenBank/DDBJ databases">
        <authorList>
            <person name="Afonso C.L."/>
            <person name="Miller P.J."/>
            <person name="Scott M.A."/>
            <person name="Spackman E."/>
            <person name="Goraichik I."/>
            <person name="Dimitrov K.M."/>
            <person name="Suarez D.L."/>
            <person name="Swayne D.E."/>
        </authorList>
    </citation>
    <scope>NUCLEOTIDE SEQUENCE [LARGE SCALE GENOMIC DNA]</scope>
    <source>
        <strain evidence="1">FDF-1</strain>
    </source>
</reference>